<protein>
    <submittedName>
        <fullName evidence="1">Uncharacterized protein</fullName>
    </submittedName>
</protein>
<dbReference type="EMBL" id="KN393579">
    <property type="protein sequence ID" value="KHG10307.1"/>
    <property type="molecule type" value="Genomic_DNA"/>
</dbReference>
<dbReference type="Proteomes" id="UP000032142">
    <property type="component" value="Unassembled WGS sequence"/>
</dbReference>
<organism evidence="1 2">
    <name type="scientific">Gossypium arboreum</name>
    <name type="common">Tree cotton</name>
    <name type="synonym">Gossypium nanking</name>
    <dbReference type="NCBI Taxonomy" id="29729"/>
    <lineage>
        <taxon>Eukaryota</taxon>
        <taxon>Viridiplantae</taxon>
        <taxon>Streptophyta</taxon>
        <taxon>Embryophyta</taxon>
        <taxon>Tracheophyta</taxon>
        <taxon>Spermatophyta</taxon>
        <taxon>Magnoliopsida</taxon>
        <taxon>eudicotyledons</taxon>
        <taxon>Gunneridae</taxon>
        <taxon>Pentapetalae</taxon>
        <taxon>rosids</taxon>
        <taxon>malvids</taxon>
        <taxon>Malvales</taxon>
        <taxon>Malvaceae</taxon>
        <taxon>Malvoideae</taxon>
        <taxon>Gossypium</taxon>
    </lineage>
</organism>
<name>A0A0B0NCE9_GOSAR</name>
<sequence length="57" mass="7044">MYRTTPCWFKYVMMYMCTAMRKWLTNCGLYVYIWCHDVAMALEWGCWSFDQPLAWLK</sequence>
<gene>
    <name evidence="1" type="ORF">F383_08513</name>
</gene>
<evidence type="ECO:0000313" key="1">
    <source>
        <dbReference type="EMBL" id="KHG10307.1"/>
    </source>
</evidence>
<proteinExistence type="predicted"/>
<accession>A0A0B0NCE9</accession>
<dbReference type="AlphaFoldDB" id="A0A0B0NCE9"/>
<reference evidence="2" key="1">
    <citation type="submission" date="2014-09" db="EMBL/GenBank/DDBJ databases">
        <authorList>
            <person name="Mudge J."/>
            <person name="Ramaraj T."/>
            <person name="Lindquist I.E."/>
            <person name="Bharti A.K."/>
            <person name="Sundararajan A."/>
            <person name="Cameron C.T."/>
            <person name="Woodward J.E."/>
            <person name="May G.D."/>
            <person name="Brubaker C."/>
            <person name="Broadhvest J."/>
            <person name="Wilkins T.A."/>
        </authorList>
    </citation>
    <scope>NUCLEOTIDE SEQUENCE</scope>
    <source>
        <strain evidence="2">cv. AKA8401</strain>
    </source>
</reference>
<keyword evidence="2" id="KW-1185">Reference proteome</keyword>
<evidence type="ECO:0000313" key="2">
    <source>
        <dbReference type="Proteomes" id="UP000032142"/>
    </source>
</evidence>